<proteinExistence type="predicted"/>
<dbReference type="Proteomes" id="UP001633002">
    <property type="component" value="Unassembled WGS sequence"/>
</dbReference>
<dbReference type="Gene3D" id="3.60.10.10">
    <property type="entry name" value="Endonuclease/exonuclease/phosphatase"/>
    <property type="match status" value="1"/>
</dbReference>
<dbReference type="SUPFAM" id="SSF56219">
    <property type="entry name" value="DNase I-like"/>
    <property type="match status" value="1"/>
</dbReference>
<accession>A0ABD3HTN1</accession>
<evidence type="ECO:0008006" key="3">
    <source>
        <dbReference type="Google" id="ProtNLM"/>
    </source>
</evidence>
<dbReference type="InterPro" id="IPR036691">
    <property type="entry name" value="Endo/exonu/phosph_ase_sf"/>
</dbReference>
<gene>
    <name evidence="1" type="ORF">R1sor_007338</name>
</gene>
<organism evidence="1 2">
    <name type="scientific">Riccia sorocarpa</name>
    <dbReference type="NCBI Taxonomy" id="122646"/>
    <lineage>
        <taxon>Eukaryota</taxon>
        <taxon>Viridiplantae</taxon>
        <taxon>Streptophyta</taxon>
        <taxon>Embryophyta</taxon>
        <taxon>Marchantiophyta</taxon>
        <taxon>Marchantiopsida</taxon>
        <taxon>Marchantiidae</taxon>
        <taxon>Marchantiales</taxon>
        <taxon>Ricciaceae</taxon>
        <taxon>Riccia</taxon>
    </lineage>
</organism>
<comment type="caution">
    <text evidence="1">The sequence shown here is derived from an EMBL/GenBank/DDBJ whole genome shotgun (WGS) entry which is preliminary data.</text>
</comment>
<reference evidence="1 2" key="1">
    <citation type="submission" date="2024-09" db="EMBL/GenBank/DDBJ databases">
        <title>Chromosome-scale assembly of Riccia sorocarpa.</title>
        <authorList>
            <person name="Paukszto L."/>
        </authorList>
    </citation>
    <scope>NUCLEOTIDE SEQUENCE [LARGE SCALE GENOMIC DNA]</scope>
    <source>
        <strain evidence="1">LP-2024</strain>
        <tissue evidence="1">Aerial parts of the thallus</tissue>
    </source>
</reference>
<name>A0ABD3HTN1_9MARC</name>
<dbReference type="EMBL" id="JBJQOH010000003">
    <property type="protein sequence ID" value="KAL3693687.1"/>
    <property type="molecule type" value="Genomic_DNA"/>
</dbReference>
<evidence type="ECO:0000313" key="2">
    <source>
        <dbReference type="Proteomes" id="UP001633002"/>
    </source>
</evidence>
<protein>
    <recommendedName>
        <fullName evidence="3">Endonuclease/exonuclease/phosphatase domain-containing protein</fullName>
    </recommendedName>
</protein>
<dbReference type="AlphaFoldDB" id="A0ABD3HTN1"/>
<keyword evidence="2" id="KW-1185">Reference proteome</keyword>
<sequence>MDLWGKADIVGLYETWECCADISYDIPGFTCIKSLWNKKRGNKGRNPGGLAVWISDGLTEVQVEHIDAQNQFICLCLGGEPPSFLIFTYFAPPGAATYANLGEGMNPFTRLASVVLKLDGNVWLMGDFNSRTGTGQSMLLGMLKLNNGNIPPPMVIGAEDVHQLDLPHVLLQIARQTFKLRAAETHWYDLECTEARVKALADLALFCCGGSGQYQTWLKRVLGCRALFAMRGKCKIAHIVTWKMCRYLFDSVVMPVLLYGAPIWGPLMPKSSWVKLENVQKKFLQMELGVRTQVPYSLLLPETGRFPVQVEALYMSIQFMHRVRGQADDRYSCMAWKSSRARGWAADIFAWDACWDFPEERWGEIGSLRANLEKAVIRKLWGEPTARQEYYRRDVNPLQVYREQTYLQVNLSPPMQRLIAKYRVSSQKLRVEVGRWEKSDRAARVCLLCNLDKVELLSLELESRS</sequence>
<evidence type="ECO:0000313" key="1">
    <source>
        <dbReference type="EMBL" id="KAL3693687.1"/>
    </source>
</evidence>